<proteinExistence type="predicted"/>
<sequence length="117" mass="12686">MSAAAFLRPRALLGLIAGYLIWASCFVSLYTLQSVGCALALDLPAGPFGLNATTLVLVIIWLLHLAGLALLIHRTHRSHPENEHASFMRRVSLILHFSALAATLWVGFPVLFLPPCA</sequence>
<dbReference type="EMBL" id="JARHUD010000008">
    <property type="protein sequence ID" value="MDF2096939.1"/>
    <property type="molecule type" value="Genomic_DNA"/>
</dbReference>
<evidence type="ECO:0000313" key="3">
    <source>
        <dbReference type="Proteomes" id="UP001215503"/>
    </source>
</evidence>
<feature type="transmembrane region" description="Helical" evidence="1">
    <location>
        <begin position="12"/>
        <end position="32"/>
    </location>
</feature>
<keyword evidence="3" id="KW-1185">Reference proteome</keyword>
<evidence type="ECO:0000256" key="1">
    <source>
        <dbReference type="SAM" id="Phobius"/>
    </source>
</evidence>
<dbReference type="Proteomes" id="UP001215503">
    <property type="component" value="Unassembled WGS sequence"/>
</dbReference>
<protein>
    <submittedName>
        <fullName evidence="2">Uncharacterized protein</fullName>
    </submittedName>
</protein>
<reference evidence="2 3" key="1">
    <citation type="submission" date="2023-03" db="EMBL/GenBank/DDBJ databases">
        <title>Fodinicurvata sp. CAU 1616 isolated from sea sendiment.</title>
        <authorList>
            <person name="Kim W."/>
        </authorList>
    </citation>
    <scope>NUCLEOTIDE SEQUENCE [LARGE SCALE GENOMIC DNA]</scope>
    <source>
        <strain evidence="2 3">CAU 1616</strain>
    </source>
</reference>
<organism evidence="2 3">
    <name type="scientific">Aquibaculum arenosum</name>
    <dbReference type="NCBI Taxonomy" id="3032591"/>
    <lineage>
        <taxon>Bacteria</taxon>
        <taxon>Pseudomonadati</taxon>
        <taxon>Pseudomonadota</taxon>
        <taxon>Alphaproteobacteria</taxon>
        <taxon>Rhodospirillales</taxon>
        <taxon>Rhodovibrionaceae</taxon>
        <taxon>Aquibaculum</taxon>
    </lineage>
</organism>
<keyword evidence="1" id="KW-0472">Membrane</keyword>
<feature type="transmembrane region" description="Helical" evidence="1">
    <location>
        <begin position="52"/>
        <end position="72"/>
    </location>
</feature>
<name>A0ABT5YRT5_9PROT</name>
<comment type="caution">
    <text evidence="2">The sequence shown here is derived from an EMBL/GenBank/DDBJ whole genome shotgun (WGS) entry which is preliminary data.</text>
</comment>
<keyword evidence="1" id="KW-0812">Transmembrane</keyword>
<dbReference type="RefSeq" id="WP_275823705.1">
    <property type="nucleotide sequence ID" value="NZ_JARHUD010000008.1"/>
</dbReference>
<gene>
    <name evidence="2" type="ORF">P2G67_13230</name>
</gene>
<feature type="transmembrane region" description="Helical" evidence="1">
    <location>
        <begin position="93"/>
        <end position="113"/>
    </location>
</feature>
<keyword evidence="1" id="KW-1133">Transmembrane helix</keyword>
<evidence type="ECO:0000313" key="2">
    <source>
        <dbReference type="EMBL" id="MDF2096939.1"/>
    </source>
</evidence>
<accession>A0ABT5YRT5</accession>